<dbReference type="Pfam" id="PF00566">
    <property type="entry name" value="RabGAP-TBC"/>
    <property type="match status" value="1"/>
</dbReference>
<sequence>MVSCCDRISPRKELKSNTLAPSTSSFQDFQRSVNDAWDLGDDEFCNISSIKISKRVSQSAADSVISHHKIKPIECVHRGTEKQVELDKAQTSIQKDLDLDRSKIIKFQNLLTAPFLNLEDLQKLSFPGIPFPIKADAWRLLSHFSLQGYAPPSLTLRNETLNQKRLDYWNFVKEYYDSESRDETYQGTYRQIHIDIPRMSPTIGLFRQKIVQEMFERILFIWSVMHPASGYVQGINDLVTPFYIVFLQQVTPEGTDLDSLDVKTLKNEERDIIEADSYWCFCKFLDGIQDNYIFPQLGIQHKIHQLKELIQRIDGDLHKHLQSNGVEYLQFSFRWMNNLLTRELPLRCLIRLWDTYLAELDTFASFQLFVCAAFLLHWRKDLILEKDFQGLMLMLQNLPTQNWDDSNIAVLVAEAYKLKFTFADAPNHFQSKGS</sequence>
<keyword evidence="5" id="KW-1185">Reference proteome</keyword>
<dbReference type="GO" id="GO:0071889">
    <property type="term" value="F:14-3-3 protein binding"/>
    <property type="evidence" value="ECO:0007669"/>
    <property type="project" value="UniProtKB-ARBA"/>
</dbReference>
<name>A0ABD0YEG1_9HEMI</name>
<feature type="domain" description="Rab-GAP TBC" evidence="3">
    <location>
        <begin position="128"/>
        <end position="360"/>
    </location>
</feature>
<dbReference type="PANTHER" id="PTHR22957">
    <property type="entry name" value="TBC1 DOMAIN FAMILY MEMBER GTPASE-ACTIVATING PROTEIN"/>
    <property type="match status" value="1"/>
</dbReference>
<evidence type="ECO:0000256" key="1">
    <source>
        <dbReference type="ARBA" id="ARBA00022468"/>
    </source>
</evidence>
<dbReference type="PANTHER" id="PTHR22957:SF26">
    <property type="entry name" value="LD44506P"/>
    <property type="match status" value="1"/>
</dbReference>
<dbReference type="Gene3D" id="1.10.472.80">
    <property type="entry name" value="Ypt/Rab-GAP domain of gyp1p, domain 3"/>
    <property type="match status" value="1"/>
</dbReference>
<dbReference type="SUPFAM" id="SSF47923">
    <property type="entry name" value="Ypt/Rab-GAP domain of gyp1p"/>
    <property type="match status" value="2"/>
</dbReference>
<dbReference type="AlphaFoldDB" id="A0ABD0YEG1"/>
<organism evidence="4 5">
    <name type="scientific">Ranatra chinensis</name>
    <dbReference type="NCBI Taxonomy" id="642074"/>
    <lineage>
        <taxon>Eukaryota</taxon>
        <taxon>Metazoa</taxon>
        <taxon>Ecdysozoa</taxon>
        <taxon>Arthropoda</taxon>
        <taxon>Hexapoda</taxon>
        <taxon>Insecta</taxon>
        <taxon>Pterygota</taxon>
        <taxon>Neoptera</taxon>
        <taxon>Paraneoptera</taxon>
        <taxon>Hemiptera</taxon>
        <taxon>Heteroptera</taxon>
        <taxon>Panheteroptera</taxon>
        <taxon>Nepomorpha</taxon>
        <taxon>Nepidae</taxon>
        <taxon>Ranatrinae</taxon>
        <taxon>Ranatra</taxon>
    </lineage>
</organism>
<gene>
    <name evidence="4" type="ORF">AAG570_012637</name>
</gene>
<evidence type="ECO:0000313" key="4">
    <source>
        <dbReference type="EMBL" id="KAL1129693.1"/>
    </source>
</evidence>
<dbReference type="InterPro" id="IPR000195">
    <property type="entry name" value="Rab-GAP-TBC_dom"/>
</dbReference>
<dbReference type="PROSITE" id="PS50086">
    <property type="entry name" value="TBC_RABGAP"/>
    <property type="match status" value="1"/>
</dbReference>
<evidence type="ECO:0000256" key="2">
    <source>
        <dbReference type="ARBA" id="ARBA00043879"/>
    </source>
</evidence>
<dbReference type="EMBL" id="JBFDAA010000008">
    <property type="protein sequence ID" value="KAL1129693.1"/>
    <property type="molecule type" value="Genomic_DNA"/>
</dbReference>
<keyword evidence="1" id="KW-0343">GTPase activation</keyword>
<evidence type="ECO:0000313" key="5">
    <source>
        <dbReference type="Proteomes" id="UP001558652"/>
    </source>
</evidence>
<dbReference type="InterPro" id="IPR035969">
    <property type="entry name" value="Rab-GAP_TBC_sf"/>
</dbReference>
<evidence type="ECO:0000259" key="3">
    <source>
        <dbReference type="PROSITE" id="PS50086"/>
    </source>
</evidence>
<protein>
    <recommendedName>
        <fullName evidence="3">Rab-GAP TBC domain-containing protein</fullName>
    </recommendedName>
</protein>
<proteinExistence type="predicted"/>
<dbReference type="FunFam" id="1.10.472.80:FF:000001">
    <property type="entry name" value="TBC1 domain family member 22B"/>
    <property type="match status" value="1"/>
</dbReference>
<comment type="caution">
    <text evidence="4">The sequence shown here is derived from an EMBL/GenBank/DDBJ whole genome shotgun (WGS) entry which is preliminary data.</text>
</comment>
<dbReference type="Proteomes" id="UP001558652">
    <property type="component" value="Unassembled WGS sequence"/>
</dbReference>
<dbReference type="SMART" id="SM00164">
    <property type="entry name" value="TBC"/>
    <property type="match status" value="1"/>
</dbReference>
<dbReference type="GO" id="GO:0005096">
    <property type="term" value="F:GTPase activator activity"/>
    <property type="evidence" value="ECO:0007669"/>
    <property type="project" value="UniProtKB-KW"/>
</dbReference>
<dbReference type="Gene3D" id="1.10.8.270">
    <property type="entry name" value="putative rabgap domain of human tbc1 domain family member 14 like domains"/>
    <property type="match status" value="1"/>
</dbReference>
<reference evidence="4 5" key="1">
    <citation type="submission" date="2024-07" db="EMBL/GenBank/DDBJ databases">
        <title>Chromosome-level genome assembly of the water stick insect Ranatra chinensis (Heteroptera: Nepidae).</title>
        <authorList>
            <person name="Liu X."/>
        </authorList>
    </citation>
    <scope>NUCLEOTIDE SEQUENCE [LARGE SCALE GENOMIC DNA]</scope>
    <source>
        <strain evidence="4">Cailab_2021Rc</strain>
        <tissue evidence="4">Muscle</tissue>
    </source>
</reference>
<dbReference type="FunFam" id="1.10.8.270:FF:000004">
    <property type="entry name" value="TBC1 domain family, member 22B"/>
    <property type="match status" value="1"/>
</dbReference>
<accession>A0ABD0YEG1</accession>
<comment type="function">
    <text evidence="2">May act as a GTPase-activating protein for Rab family protein(s).</text>
</comment>